<dbReference type="eggNOG" id="ENOG502N617">
    <property type="taxonomic scope" value="Archaea"/>
</dbReference>
<gene>
    <name evidence="1" type="ORF">C487_17665</name>
</gene>
<protein>
    <submittedName>
        <fullName evidence="1">Uncharacterized protein</fullName>
    </submittedName>
</protein>
<reference evidence="1 2" key="1">
    <citation type="journal article" date="2014" name="PLoS Genet.">
        <title>Phylogenetically driven sequencing of extremely halophilic archaea reveals strategies for static and dynamic osmo-response.</title>
        <authorList>
            <person name="Becker E.A."/>
            <person name="Seitzer P.M."/>
            <person name="Tritt A."/>
            <person name="Larsen D."/>
            <person name="Krusor M."/>
            <person name="Yao A.I."/>
            <person name="Wu D."/>
            <person name="Madern D."/>
            <person name="Eisen J.A."/>
            <person name="Darling A.E."/>
            <person name="Facciotti M.T."/>
        </authorList>
    </citation>
    <scope>NUCLEOTIDE SEQUENCE [LARGE SCALE GENOMIC DNA]</scope>
    <source>
        <strain evidence="1 2">DSM 3751</strain>
    </source>
</reference>
<name>L9YJZ2_9EURY</name>
<comment type="caution">
    <text evidence="1">The sequence shown here is derived from an EMBL/GenBank/DDBJ whole genome shotgun (WGS) entry which is preliminary data.</text>
</comment>
<sequence>MSAETDPDGSLYEKYEVRKDGDPVESCFVLEPESDSAAREALIRYAEETDDEQLAEDLREWVTDLCTRGETDE</sequence>
<dbReference type="RefSeq" id="WP_006187075.1">
    <property type="nucleotide sequence ID" value="NZ_AOII01000099.1"/>
</dbReference>
<dbReference type="OrthoDB" id="350473at2157"/>
<evidence type="ECO:0000313" key="2">
    <source>
        <dbReference type="Proteomes" id="UP000011618"/>
    </source>
</evidence>
<dbReference type="AlphaFoldDB" id="L9YJZ2"/>
<dbReference type="Proteomes" id="UP000011618">
    <property type="component" value="Unassembled WGS sequence"/>
</dbReference>
<dbReference type="PATRIC" id="fig|1227495.3.peg.3535"/>
<evidence type="ECO:0000313" key="1">
    <source>
        <dbReference type="EMBL" id="ELY73253.1"/>
    </source>
</evidence>
<organism evidence="1 2">
    <name type="scientific">Natrinema pallidum DSM 3751</name>
    <dbReference type="NCBI Taxonomy" id="1227495"/>
    <lineage>
        <taxon>Archaea</taxon>
        <taxon>Methanobacteriati</taxon>
        <taxon>Methanobacteriota</taxon>
        <taxon>Stenosarchaea group</taxon>
        <taxon>Halobacteria</taxon>
        <taxon>Halobacteriales</taxon>
        <taxon>Natrialbaceae</taxon>
        <taxon>Natrinema</taxon>
    </lineage>
</organism>
<dbReference type="EMBL" id="AOII01000099">
    <property type="protein sequence ID" value="ELY73253.1"/>
    <property type="molecule type" value="Genomic_DNA"/>
</dbReference>
<proteinExistence type="predicted"/>
<accession>L9YJZ2</accession>